<reference evidence="3 4" key="1">
    <citation type="journal article" date="2017" name="Mycologia">
        <title>Bifiguratus adelaidae, gen. et sp. nov., a new member of Mucoromycotina in endophytic and soil-dwelling habitats.</title>
        <authorList>
            <person name="Torres-Cruz T.J."/>
            <person name="Billingsley Tobias T.L."/>
            <person name="Almatruk M."/>
            <person name="Hesse C."/>
            <person name="Kuske C.R."/>
            <person name="Desiro A."/>
            <person name="Benucci G.M."/>
            <person name="Bonito G."/>
            <person name="Stajich J.E."/>
            <person name="Dunlap C."/>
            <person name="Arnold A.E."/>
            <person name="Porras-Alfaro A."/>
        </authorList>
    </citation>
    <scope>NUCLEOTIDE SEQUENCE [LARGE SCALE GENOMIC DNA]</scope>
    <source>
        <strain evidence="3 4">AZ0501</strain>
    </source>
</reference>
<feature type="region of interest" description="Disordered" evidence="1">
    <location>
        <begin position="142"/>
        <end position="233"/>
    </location>
</feature>
<feature type="compositionally biased region" description="Acidic residues" evidence="1">
    <location>
        <begin position="214"/>
        <end position="223"/>
    </location>
</feature>
<comment type="caution">
    <text evidence="3">The sequence shown here is derived from an EMBL/GenBank/DDBJ whole genome shotgun (WGS) entry which is preliminary data.</text>
</comment>
<dbReference type="PANTHER" id="PTHR13832:SF668">
    <property type="entry name" value="PROTEIN PHOSPHATASE 2C 39-RELATED"/>
    <property type="match status" value="1"/>
</dbReference>
<dbReference type="InterPro" id="IPR036457">
    <property type="entry name" value="PPM-type-like_dom_sf"/>
</dbReference>
<evidence type="ECO:0000313" key="4">
    <source>
        <dbReference type="Proteomes" id="UP000242875"/>
    </source>
</evidence>
<evidence type="ECO:0000259" key="2">
    <source>
        <dbReference type="PROSITE" id="PS51746"/>
    </source>
</evidence>
<feature type="compositionally biased region" description="Low complexity" evidence="1">
    <location>
        <begin position="203"/>
        <end position="213"/>
    </location>
</feature>
<dbReference type="PANTHER" id="PTHR13832">
    <property type="entry name" value="PROTEIN PHOSPHATASE 2C"/>
    <property type="match status" value="1"/>
</dbReference>
<feature type="region of interest" description="Disordered" evidence="1">
    <location>
        <begin position="352"/>
        <end position="375"/>
    </location>
</feature>
<dbReference type="InterPro" id="IPR001932">
    <property type="entry name" value="PPM-type_phosphatase-like_dom"/>
</dbReference>
<evidence type="ECO:0000256" key="1">
    <source>
        <dbReference type="SAM" id="MobiDB-lite"/>
    </source>
</evidence>
<dbReference type="Proteomes" id="UP000242875">
    <property type="component" value="Unassembled WGS sequence"/>
</dbReference>
<feature type="compositionally biased region" description="Polar residues" evidence="1">
    <location>
        <begin position="186"/>
        <end position="202"/>
    </location>
</feature>
<feature type="non-terminal residue" evidence="3">
    <location>
        <position position="673"/>
    </location>
</feature>
<dbReference type="SUPFAM" id="SSF81606">
    <property type="entry name" value="PP2C-like"/>
    <property type="match status" value="1"/>
</dbReference>
<gene>
    <name evidence="3" type="ORF">BZG36_05601</name>
</gene>
<dbReference type="SMART" id="SM00332">
    <property type="entry name" value="PP2Cc"/>
    <property type="match status" value="1"/>
</dbReference>
<name>A0A261XTD6_9FUNG</name>
<proteinExistence type="predicted"/>
<dbReference type="PROSITE" id="PS51746">
    <property type="entry name" value="PPM_2"/>
    <property type="match status" value="1"/>
</dbReference>
<dbReference type="EMBL" id="MVBO01000282">
    <property type="protein sequence ID" value="OZJ01625.1"/>
    <property type="molecule type" value="Genomic_DNA"/>
</dbReference>
<dbReference type="AlphaFoldDB" id="A0A261XTD6"/>
<accession>A0A261XTD6</accession>
<dbReference type="Gene3D" id="3.60.40.10">
    <property type="entry name" value="PPM-type phosphatase domain"/>
    <property type="match status" value="1"/>
</dbReference>
<dbReference type="GO" id="GO:0004722">
    <property type="term" value="F:protein serine/threonine phosphatase activity"/>
    <property type="evidence" value="ECO:0007669"/>
    <property type="project" value="InterPro"/>
</dbReference>
<evidence type="ECO:0000313" key="3">
    <source>
        <dbReference type="EMBL" id="OZJ01625.1"/>
    </source>
</evidence>
<dbReference type="OrthoDB" id="10025511at2759"/>
<feature type="domain" description="PPM-type phosphatase" evidence="2">
    <location>
        <begin position="358"/>
        <end position="600"/>
    </location>
</feature>
<dbReference type="InterPro" id="IPR015655">
    <property type="entry name" value="PP2C"/>
</dbReference>
<feature type="region of interest" description="Disordered" evidence="1">
    <location>
        <begin position="520"/>
        <end position="542"/>
    </location>
</feature>
<feature type="compositionally biased region" description="Basic residues" evidence="1">
    <location>
        <begin position="174"/>
        <end position="184"/>
    </location>
</feature>
<organism evidence="3 4">
    <name type="scientific">Bifiguratus adelaidae</name>
    <dbReference type="NCBI Taxonomy" id="1938954"/>
    <lineage>
        <taxon>Eukaryota</taxon>
        <taxon>Fungi</taxon>
        <taxon>Fungi incertae sedis</taxon>
        <taxon>Mucoromycota</taxon>
        <taxon>Mucoromycotina</taxon>
        <taxon>Endogonomycetes</taxon>
        <taxon>Endogonales</taxon>
        <taxon>Endogonales incertae sedis</taxon>
        <taxon>Bifiguratus</taxon>
    </lineage>
</organism>
<dbReference type="Pfam" id="PF00481">
    <property type="entry name" value="PP2C"/>
    <property type="match status" value="1"/>
</dbReference>
<keyword evidence="4" id="KW-1185">Reference proteome</keyword>
<sequence>MSEEEERPPVDVELAQFNLLPQQRSNTAFMKVLATLFYYGNSKATAHELVHWIRVLDLLPLRFIFYDRGETPHGTIQGIISTARSTARKLKVPDPFDIYKEMGRKAYYSISEHVLNGATPPQEPQDMSIPEGVEVEIKHVNPRPSLASFSQDRPHRPKPKPKPKASYELPFNVNHRKKKRRKISKPASTTTVYRKSSTNGYASSVSELSSSMSGDEEDSDEEGQSNMPIQDDSIKLYDATSFKTMPRYIHGIQTTRYPTASSFAVAQQTGYSYPRFRSSDRIKIPKDECEDRFCVVDMFDQDVELNSEPEIEQPKPEEPEQQLSNIPQDSMMLDDSMIPLDGFAGVEIPAVSNPPSPSMNTAPVQRGPLRPKPKDIPSDVNVVGRLYCLADGHGGPGCSEYFVTHLPKEMQVIARKYYNQPLDEEAVQISLEREIKDLIRRMDDDYLAMKKQQWLHFLEQKRQGGSIDTVVNPVVDDGCTLIISLFLGDWLVHANVGDSRSIVMSGGVPQAKHADTITPAATETPSASDSEPPQNSTYDHTTNTTSYVAPTFVQPDPALYNFQVDFATQDHKPFLEHLAREILENGGEFVDSVQNRIIKIDPATLQEDGNSASSTPQAAINPKQKYKMKSKSRYALKNARIRPKDWSANQMAMAITNGAFVSQPVQPDEAKEM</sequence>
<protein>
    <recommendedName>
        <fullName evidence="2">PPM-type phosphatase domain-containing protein</fullName>
    </recommendedName>
</protein>